<dbReference type="EMBL" id="SZPY01000001">
    <property type="protein sequence ID" value="TKI63645.1"/>
    <property type="molecule type" value="Genomic_DNA"/>
</dbReference>
<evidence type="ECO:0000256" key="3">
    <source>
        <dbReference type="ARBA" id="ARBA00022630"/>
    </source>
</evidence>
<dbReference type="Proteomes" id="UP000307808">
    <property type="component" value="Unassembled WGS sequence"/>
</dbReference>
<accession>A0A4U2YSA1</accession>
<comment type="similarity">
    <text evidence="2">Belongs to the nitroreductase family.</text>
</comment>
<dbReference type="CDD" id="cd02136">
    <property type="entry name" value="PnbA_NfnB-like"/>
    <property type="match status" value="1"/>
</dbReference>
<dbReference type="GO" id="GO:0016491">
    <property type="term" value="F:oxidoreductase activity"/>
    <property type="evidence" value="ECO:0007669"/>
    <property type="project" value="UniProtKB-KW"/>
</dbReference>
<keyword evidence="4" id="KW-0288">FMN</keyword>
<dbReference type="InterPro" id="IPR000415">
    <property type="entry name" value="Nitroreductase-like"/>
</dbReference>
<comment type="cofactor">
    <cofactor evidence="1">
        <name>FMN</name>
        <dbReference type="ChEBI" id="CHEBI:58210"/>
    </cofactor>
</comment>
<name>A0A4U2YSA1_9ACTN</name>
<dbReference type="PANTHER" id="PTHR43673">
    <property type="entry name" value="NAD(P)H NITROREDUCTASE YDGI-RELATED"/>
    <property type="match status" value="1"/>
</dbReference>
<evidence type="ECO:0000256" key="5">
    <source>
        <dbReference type="ARBA" id="ARBA00023002"/>
    </source>
</evidence>
<keyword evidence="3" id="KW-0285">Flavoprotein</keyword>
<evidence type="ECO:0000256" key="2">
    <source>
        <dbReference type="ARBA" id="ARBA00007118"/>
    </source>
</evidence>
<dbReference type="Gene3D" id="3.40.109.10">
    <property type="entry name" value="NADH Oxidase"/>
    <property type="match status" value="1"/>
</dbReference>
<feature type="domain" description="Nitroreductase" evidence="6">
    <location>
        <begin position="20"/>
        <end position="209"/>
    </location>
</feature>
<evidence type="ECO:0000256" key="4">
    <source>
        <dbReference type="ARBA" id="ARBA00022643"/>
    </source>
</evidence>
<dbReference type="AlphaFoldDB" id="A0A4U2YSA1"/>
<protein>
    <submittedName>
        <fullName evidence="7">Nitroreductase</fullName>
    </submittedName>
</protein>
<sequence length="235" mass="25421">MVQTGAVPPTASTTLTDLLAHRHSARAFTDREVPREVIDDVLAKAQRSPSWCNTQPWQVHVLSGGARDRFSKALVESALGQGQDGEQGYDLGTPTYTGVHAERRRESGYALYAALGIERSDREARFLQSAKNLDFFGAPHVLVLTTDAELGTYGAVDAGGWLTVLMLLLAEAGVGSIAQGAIAMYSDVVRDFLDLGEDRRVVCAVSFGYEDAEDPVNAFRTSRAPMGEVVHHLTD</sequence>
<gene>
    <name evidence="7" type="ORF">FC770_00150</name>
</gene>
<evidence type="ECO:0000256" key="1">
    <source>
        <dbReference type="ARBA" id="ARBA00001917"/>
    </source>
</evidence>
<reference evidence="7 8" key="1">
    <citation type="submission" date="2019-04" db="EMBL/GenBank/DDBJ databases">
        <authorList>
            <person name="Dong K."/>
        </authorList>
    </citation>
    <scope>NUCLEOTIDE SEQUENCE [LARGE SCALE GENOMIC DNA]</scope>
    <source>
        <strain evidence="8">dk3543</strain>
    </source>
</reference>
<dbReference type="OrthoDB" id="9798230at2"/>
<dbReference type="PANTHER" id="PTHR43673:SF2">
    <property type="entry name" value="NITROREDUCTASE"/>
    <property type="match status" value="1"/>
</dbReference>
<proteinExistence type="inferred from homology"/>
<dbReference type="SUPFAM" id="SSF55469">
    <property type="entry name" value="FMN-dependent nitroreductase-like"/>
    <property type="match status" value="1"/>
</dbReference>
<keyword evidence="8" id="KW-1185">Reference proteome</keyword>
<dbReference type="Pfam" id="PF00881">
    <property type="entry name" value="Nitroreductase"/>
    <property type="match status" value="1"/>
</dbReference>
<dbReference type="InterPro" id="IPR029479">
    <property type="entry name" value="Nitroreductase"/>
</dbReference>
<evidence type="ECO:0000259" key="6">
    <source>
        <dbReference type="Pfam" id="PF00881"/>
    </source>
</evidence>
<keyword evidence="5" id="KW-0560">Oxidoreductase</keyword>
<organism evidence="7 8">
    <name type="scientific">Nocardioides jishulii</name>
    <dbReference type="NCBI Taxonomy" id="2575440"/>
    <lineage>
        <taxon>Bacteria</taxon>
        <taxon>Bacillati</taxon>
        <taxon>Actinomycetota</taxon>
        <taxon>Actinomycetes</taxon>
        <taxon>Propionibacteriales</taxon>
        <taxon>Nocardioidaceae</taxon>
        <taxon>Nocardioides</taxon>
    </lineage>
</organism>
<evidence type="ECO:0000313" key="7">
    <source>
        <dbReference type="EMBL" id="TKI63645.1"/>
    </source>
</evidence>
<evidence type="ECO:0000313" key="8">
    <source>
        <dbReference type="Proteomes" id="UP000307808"/>
    </source>
</evidence>
<comment type="caution">
    <text evidence="7">The sequence shown here is derived from an EMBL/GenBank/DDBJ whole genome shotgun (WGS) entry which is preliminary data.</text>
</comment>